<gene>
    <name evidence="1" type="ORF">MENT_LOCUS4529</name>
</gene>
<organism evidence="1 2">
    <name type="scientific">Meloidogyne enterolobii</name>
    <name type="common">Root-knot nematode worm</name>
    <name type="synonym">Meloidogyne mayaguensis</name>
    <dbReference type="NCBI Taxonomy" id="390850"/>
    <lineage>
        <taxon>Eukaryota</taxon>
        <taxon>Metazoa</taxon>
        <taxon>Ecdysozoa</taxon>
        <taxon>Nematoda</taxon>
        <taxon>Chromadorea</taxon>
        <taxon>Rhabditida</taxon>
        <taxon>Tylenchina</taxon>
        <taxon>Tylenchomorpha</taxon>
        <taxon>Tylenchoidea</taxon>
        <taxon>Meloidogynidae</taxon>
        <taxon>Meloidogyninae</taxon>
        <taxon>Meloidogyne</taxon>
    </lineage>
</organism>
<dbReference type="OrthoDB" id="10515715at2759"/>
<comment type="caution">
    <text evidence="1">The sequence shown here is derived from an EMBL/GenBank/DDBJ whole genome shotgun (WGS) entry which is preliminary data.</text>
</comment>
<dbReference type="Proteomes" id="UP000580250">
    <property type="component" value="Unassembled WGS sequence"/>
</dbReference>
<evidence type="ECO:0000313" key="2">
    <source>
        <dbReference type="Proteomes" id="UP000580250"/>
    </source>
</evidence>
<accession>A0A6V7TUA2</accession>
<proteinExistence type="predicted"/>
<evidence type="ECO:0000313" key="1">
    <source>
        <dbReference type="EMBL" id="CAD2134833.1"/>
    </source>
</evidence>
<protein>
    <submittedName>
        <fullName evidence="1">Uncharacterized protein</fullName>
    </submittedName>
</protein>
<dbReference type="EMBL" id="CAJEWN010000015">
    <property type="protein sequence ID" value="CAD2134833.1"/>
    <property type="molecule type" value="Genomic_DNA"/>
</dbReference>
<reference evidence="1 2" key="1">
    <citation type="submission" date="2020-08" db="EMBL/GenBank/DDBJ databases">
        <authorList>
            <person name="Koutsovoulos G."/>
            <person name="Danchin GJ E."/>
        </authorList>
    </citation>
    <scope>NUCLEOTIDE SEQUENCE [LARGE SCALE GENOMIC DNA]</scope>
</reference>
<sequence length="392" mass="45558">MMSSMPQLSNDILQIISEKLLFKKPPDDKMFNQMDLRSLNAYTLFMYHSAKNMRSFLSNFTKMKRLELLNSGDNFKINLYKDESLPFNMINSNDFTGPYSVSKQLILDLLCAGLLRTSFIRISHALEELPDEILKHLINPKALDTKLCPSTSNLSISKVEVDESAATFQKHLITLLSINAENVEFCSFWENLIFECSSSKVPPIVIERTKKILTKCSLDMESTNNFRDNFKSYIQFLLLCCSNLEYLEFECTSNSTSPNDYITNLEALIISIIEDLKHQHRGSKNLKIRIEFTANFEEVLFESISNEHKIFTLGNSFVIDELSDDSPYFARSIKFNDSIGRQHECLFQIFSEKPDLSDYYITNYDYDGDYDNYGDSDHTEDYDEYDFDEYEY</sequence>
<dbReference type="AlphaFoldDB" id="A0A6V7TUA2"/>
<name>A0A6V7TUA2_MELEN</name>